<name>A0A0F9U698_9ZZZZ</name>
<accession>A0A0F9U698</accession>
<reference evidence="1" key="1">
    <citation type="journal article" date="2015" name="Nature">
        <title>Complex archaea that bridge the gap between prokaryotes and eukaryotes.</title>
        <authorList>
            <person name="Spang A."/>
            <person name="Saw J.H."/>
            <person name="Jorgensen S.L."/>
            <person name="Zaremba-Niedzwiedzka K."/>
            <person name="Martijn J."/>
            <person name="Lind A.E."/>
            <person name="van Eijk R."/>
            <person name="Schleper C."/>
            <person name="Guy L."/>
            <person name="Ettema T.J."/>
        </authorList>
    </citation>
    <scope>NUCLEOTIDE SEQUENCE</scope>
</reference>
<comment type="caution">
    <text evidence="1">The sequence shown here is derived from an EMBL/GenBank/DDBJ whole genome shotgun (WGS) entry which is preliminary data.</text>
</comment>
<protein>
    <submittedName>
        <fullName evidence="1">Uncharacterized protein</fullName>
    </submittedName>
</protein>
<dbReference type="EMBL" id="LAZR01000195">
    <property type="protein sequence ID" value="KKN82807.1"/>
    <property type="molecule type" value="Genomic_DNA"/>
</dbReference>
<gene>
    <name evidence="1" type="ORF">LCGC14_0306310</name>
</gene>
<evidence type="ECO:0000313" key="1">
    <source>
        <dbReference type="EMBL" id="KKN82807.1"/>
    </source>
</evidence>
<proteinExistence type="predicted"/>
<sequence>MPSLKANVGRITIGSGVDEHELAYCEGIEIDYDYNAIKHFAADRQFPVYVAHGNSELTITIDCAEFTASEAFAFETIAQSGAAVNAVLLAGYRGGGIPATTFTNCVVVQYTVTSRQGDVVKARVILSKQSDT</sequence>
<dbReference type="AlphaFoldDB" id="A0A0F9U698"/>
<organism evidence="1">
    <name type="scientific">marine sediment metagenome</name>
    <dbReference type="NCBI Taxonomy" id="412755"/>
    <lineage>
        <taxon>unclassified sequences</taxon>
        <taxon>metagenomes</taxon>
        <taxon>ecological metagenomes</taxon>
    </lineage>
</organism>